<gene>
    <name evidence="1" type="ORF">HKT17_12390</name>
</gene>
<protein>
    <recommendedName>
        <fullName evidence="3">Polymerase nucleotidyl transferase domain-containing protein</fullName>
    </recommendedName>
</protein>
<proteinExistence type="predicted"/>
<evidence type="ECO:0000313" key="2">
    <source>
        <dbReference type="Proteomes" id="UP000501130"/>
    </source>
</evidence>
<sequence>MPWVSHPRHFLLRRHIVFIIQLFERMMRLMRNSVYSVILSQHQGIGRRQGLSTQKIDALKREFSNPAKFTNPSETSVFVAGSLGRHDSGENSDLDLFLTSSAEVPISHLDNVKCLASILGVYEELGYGQPSNDGEFLKIFNIPQHESCVGSARDDGVNWFTVRMLMLLESKPLTDPQLYRRHKEEILKFYFRDRDNGSQFKPLFLLNDLLRFWRTLCLNYENARSGPTRSWKKRNFNLKFSRMLTAFSTVLPMVLQSHVNQEWLLDLTEKTPLERLAVGLDMLDDAQLSRGFTIFLDDYEFFLHTKEYQDFNLLDDPTRMALNDKAGQVSSFLFSALHHPSVSPEYRQYLVI</sequence>
<evidence type="ECO:0000313" key="1">
    <source>
        <dbReference type="EMBL" id="QJR30437.1"/>
    </source>
</evidence>
<name>A0ABX6NA04_9BURK</name>
<dbReference type="RefSeq" id="WP_171100449.1">
    <property type="nucleotide sequence ID" value="NZ_CP053084.1"/>
</dbReference>
<keyword evidence="2" id="KW-1185">Reference proteome</keyword>
<dbReference type="EMBL" id="CP053084">
    <property type="protein sequence ID" value="QJR30437.1"/>
    <property type="molecule type" value="Genomic_DNA"/>
</dbReference>
<reference evidence="1 2" key="1">
    <citation type="submission" date="2020-05" db="EMBL/GenBank/DDBJ databases">
        <title>Compete genome of Limnobacter sp. SAORIC-580.</title>
        <authorList>
            <person name="Song J."/>
            <person name="Cho J.-C."/>
        </authorList>
    </citation>
    <scope>NUCLEOTIDE SEQUENCE [LARGE SCALE GENOMIC DNA]</scope>
    <source>
        <strain evidence="1 2">SAORIC-580</strain>
    </source>
</reference>
<dbReference type="Proteomes" id="UP000501130">
    <property type="component" value="Chromosome"/>
</dbReference>
<evidence type="ECO:0008006" key="3">
    <source>
        <dbReference type="Google" id="ProtNLM"/>
    </source>
</evidence>
<organism evidence="1 2">
    <name type="scientific">Limnobacter profundi</name>
    <dbReference type="NCBI Taxonomy" id="2732163"/>
    <lineage>
        <taxon>Bacteria</taxon>
        <taxon>Pseudomonadati</taxon>
        <taxon>Pseudomonadota</taxon>
        <taxon>Betaproteobacteria</taxon>
        <taxon>Burkholderiales</taxon>
        <taxon>Burkholderiaceae</taxon>
        <taxon>Limnobacter</taxon>
    </lineage>
</organism>
<accession>A0ABX6NA04</accession>